<gene>
    <name evidence="1" type="ORF">BU23DRAFT_567446</name>
</gene>
<protein>
    <submittedName>
        <fullName evidence="1">Uncharacterized protein</fullName>
    </submittedName>
</protein>
<organism evidence="1 2">
    <name type="scientific">Bimuria novae-zelandiae CBS 107.79</name>
    <dbReference type="NCBI Taxonomy" id="1447943"/>
    <lineage>
        <taxon>Eukaryota</taxon>
        <taxon>Fungi</taxon>
        <taxon>Dikarya</taxon>
        <taxon>Ascomycota</taxon>
        <taxon>Pezizomycotina</taxon>
        <taxon>Dothideomycetes</taxon>
        <taxon>Pleosporomycetidae</taxon>
        <taxon>Pleosporales</taxon>
        <taxon>Massarineae</taxon>
        <taxon>Didymosphaeriaceae</taxon>
        <taxon>Bimuria</taxon>
    </lineage>
</organism>
<evidence type="ECO:0000313" key="1">
    <source>
        <dbReference type="EMBL" id="KAF1974650.1"/>
    </source>
</evidence>
<name>A0A6A5VD66_9PLEO</name>
<dbReference type="AlphaFoldDB" id="A0A6A5VD66"/>
<reference evidence="1" key="1">
    <citation type="journal article" date="2020" name="Stud. Mycol.">
        <title>101 Dothideomycetes genomes: a test case for predicting lifestyles and emergence of pathogens.</title>
        <authorList>
            <person name="Haridas S."/>
            <person name="Albert R."/>
            <person name="Binder M."/>
            <person name="Bloem J."/>
            <person name="Labutti K."/>
            <person name="Salamov A."/>
            <person name="Andreopoulos B."/>
            <person name="Baker S."/>
            <person name="Barry K."/>
            <person name="Bills G."/>
            <person name="Bluhm B."/>
            <person name="Cannon C."/>
            <person name="Castanera R."/>
            <person name="Culley D."/>
            <person name="Daum C."/>
            <person name="Ezra D."/>
            <person name="Gonzalez J."/>
            <person name="Henrissat B."/>
            <person name="Kuo A."/>
            <person name="Liang C."/>
            <person name="Lipzen A."/>
            <person name="Lutzoni F."/>
            <person name="Magnuson J."/>
            <person name="Mondo S."/>
            <person name="Nolan M."/>
            <person name="Ohm R."/>
            <person name="Pangilinan J."/>
            <person name="Park H.-J."/>
            <person name="Ramirez L."/>
            <person name="Alfaro M."/>
            <person name="Sun H."/>
            <person name="Tritt A."/>
            <person name="Yoshinaga Y."/>
            <person name="Zwiers L.-H."/>
            <person name="Turgeon B."/>
            <person name="Goodwin S."/>
            <person name="Spatafora J."/>
            <person name="Crous P."/>
            <person name="Grigoriev I."/>
        </authorList>
    </citation>
    <scope>NUCLEOTIDE SEQUENCE</scope>
    <source>
        <strain evidence="1">CBS 107.79</strain>
    </source>
</reference>
<evidence type="ECO:0000313" key="2">
    <source>
        <dbReference type="Proteomes" id="UP000800036"/>
    </source>
</evidence>
<sequence>MFPKRSQFASWSPLGWIGPVSWYRERHPGDMMRKSTFEHLVTVKAAGIDVVTEHDCRALNLHTQQASHQIGSATGLLNFKIHGWTGRSEQQYGIAIQAYDATEAILVPFWDGVPTPSATVQLKGLLLTGVDDRYRYWDRLCSEDSQASVLVLKLCGDHYERVGVFELPANADDRATVTFRARKTSPMPSYGPE</sequence>
<proteinExistence type="predicted"/>
<dbReference type="Proteomes" id="UP000800036">
    <property type="component" value="Unassembled WGS sequence"/>
</dbReference>
<keyword evidence="2" id="KW-1185">Reference proteome</keyword>
<accession>A0A6A5VD66</accession>
<dbReference type="EMBL" id="ML976674">
    <property type="protein sequence ID" value="KAF1974650.1"/>
    <property type="molecule type" value="Genomic_DNA"/>
</dbReference>